<dbReference type="GO" id="GO:0016853">
    <property type="term" value="F:isomerase activity"/>
    <property type="evidence" value="ECO:0007669"/>
    <property type="project" value="UniProtKB-KW"/>
</dbReference>
<sequence>MHPQPPEDLTGLVDGFASTLQAVLEIGMTCHDDDFGRATQCPGWTVKDQISHVVGLELAMQGERAPQVPVPDYDWLRSEVGHAVEPAVELRRSRSGSHVVAELAALLPARLEALRGPELRLDTQVDGPFGRTDLGSLLRMRTIDVWCHEQDLRQALDRPGNLDTAGAAFFCERILMAFPGRAARRAGLEVGTVVIIESTGPVLAREGVRIIEGADGKPYAESLFSGVSHEAPATSAVAPEIVESATSIRLSTDALTRRGAGRVPTQELHYTVDGDEDVARKVLDALVITP</sequence>
<dbReference type="GO" id="GO:0046872">
    <property type="term" value="F:metal ion binding"/>
    <property type="evidence" value="ECO:0007669"/>
    <property type="project" value="InterPro"/>
</dbReference>
<dbReference type="SUPFAM" id="SSF109854">
    <property type="entry name" value="DinB/YfiT-like putative metalloenzymes"/>
    <property type="match status" value="1"/>
</dbReference>
<dbReference type="InterPro" id="IPR034660">
    <property type="entry name" value="DinB/YfiT-like"/>
</dbReference>
<dbReference type="InterPro" id="IPR024344">
    <property type="entry name" value="MDMPI_metal-binding"/>
</dbReference>
<keyword evidence="3" id="KW-1185">Reference proteome</keyword>
<keyword evidence="2" id="KW-0670">Pyruvate</keyword>
<evidence type="ECO:0000313" key="2">
    <source>
        <dbReference type="EMBL" id="TWP37953.1"/>
    </source>
</evidence>
<keyword evidence="2" id="KW-0413">Isomerase</keyword>
<dbReference type="InterPro" id="IPR017517">
    <property type="entry name" value="Maleyloyr_isom"/>
</dbReference>
<gene>
    <name evidence="2" type="ORF">FGL98_04385</name>
</gene>
<dbReference type="Proteomes" id="UP000320244">
    <property type="component" value="Unassembled WGS sequence"/>
</dbReference>
<dbReference type="NCBIfam" id="TIGR03083">
    <property type="entry name" value="maleylpyruvate isomerase family mycothiol-dependent enzyme"/>
    <property type="match status" value="1"/>
</dbReference>
<reference evidence="2 3" key="2">
    <citation type="submission" date="2019-08" db="EMBL/GenBank/DDBJ databases">
        <title>Jejuicoccus antrihumi gen. nov., sp. nov., a new member of the family Dermacoccaceae isolated from a cave.</title>
        <authorList>
            <person name="Schumann P."/>
            <person name="Kim I.S."/>
        </authorList>
    </citation>
    <scope>NUCLEOTIDE SEQUENCE [LARGE SCALE GENOMIC DNA]</scope>
    <source>
        <strain evidence="2 3">C5-26</strain>
    </source>
</reference>
<feature type="domain" description="Mycothiol-dependent maleylpyruvate isomerase metal-binding" evidence="1">
    <location>
        <begin position="26"/>
        <end position="153"/>
    </location>
</feature>
<protein>
    <submittedName>
        <fullName evidence="2">Maleylpyruvate isomerase family mycothiol-dependent enzyme</fullName>
    </submittedName>
</protein>
<name>A0A563E6R7_9MICO</name>
<dbReference type="Gene3D" id="1.20.120.450">
    <property type="entry name" value="dinb family like domain"/>
    <property type="match status" value="1"/>
</dbReference>
<comment type="caution">
    <text evidence="2">The sequence shown here is derived from an EMBL/GenBank/DDBJ whole genome shotgun (WGS) entry which is preliminary data.</text>
</comment>
<dbReference type="Pfam" id="PF11716">
    <property type="entry name" value="MDMPI_N"/>
    <property type="match status" value="1"/>
</dbReference>
<dbReference type="EMBL" id="VCQV01000004">
    <property type="protein sequence ID" value="TWP37953.1"/>
    <property type="molecule type" value="Genomic_DNA"/>
</dbReference>
<dbReference type="AlphaFoldDB" id="A0A563E6R7"/>
<dbReference type="OrthoDB" id="154293at2"/>
<organism evidence="2 3">
    <name type="scientific">Leekyejoonella antrihumi</name>
    <dbReference type="NCBI Taxonomy" id="1660198"/>
    <lineage>
        <taxon>Bacteria</taxon>
        <taxon>Bacillati</taxon>
        <taxon>Actinomycetota</taxon>
        <taxon>Actinomycetes</taxon>
        <taxon>Micrococcales</taxon>
        <taxon>Dermacoccaceae</taxon>
        <taxon>Leekyejoonella</taxon>
    </lineage>
</organism>
<evidence type="ECO:0000259" key="1">
    <source>
        <dbReference type="Pfam" id="PF11716"/>
    </source>
</evidence>
<evidence type="ECO:0000313" key="3">
    <source>
        <dbReference type="Proteomes" id="UP000320244"/>
    </source>
</evidence>
<accession>A0A563E6R7</accession>
<proteinExistence type="predicted"/>
<reference evidence="2 3" key="1">
    <citation type="submission" date="2019-05" db="EMBL/GenBank/DDBJ databases">
        <authorList>
            <person name="Lee S.D."/>
        </authorList>
    </citation>
    <scope>NUCLEOTIDE SEQUENCE [LARGE SCALE GENOMIC DNA]</scope>
    <source>
        <strain evidence="2 3">C5-26</strain>
    </source>
</reference>
<dbReference type="RefSeq" id="WP_146315523.1">
    <property type="nucleotide sequence ID" value="NZ_VCQV01000004.1"/>
</dbReference>